<dbReference type="CDD" id="cd00185">
    <property type="entry name" value="TNFRSF"/>
    <property type="match status" value="2"/>
</dbReference>
<dbReference type="InterPro" id="IPR006558">
    <property type="entry name" value="LamG-like"/>
</dbReference>
<dbReference type="PANTHER" id="PTHR11319:SF35">
    <property type="entry name" value="OUTER MEMBRANE PROTEIN PMPC-RELATED"/>
    <property type="match status" value="1"/>
</dbReference>
<dbReference type="PROSITE" id="PS51257">
    <property type="entry name" value="PROKAR_LIPOPROTEIN"/>
    <property type="match status" value="1"/>
</dbReference>
<feature type="transmembrane region" description="Helical" evidence="4">
    <location>
        <begin position="1631"/>
        <end position="1653"/>
    </location>
</feature>
<keyword evidence="4" id="KW-1133">Transmembrane helix</keyword>
<feature type="domain" description="LamG-like jellyroll fold" evidence="6">
    <location>
        <begin position="50"/>
        <end position="197"/>
    </location>
</feature>
<dbReference type="Gene3D" id="2.10.50.10">
    <property type="entry name" value="Tumor Necrosis Factor Receptor, subunit A, domain 2"/>
    <property type="match status" value="2"/>
</dbReference>
<feature type="compositionally biased region" description="Basic residues" evidence="3">
    <location>
        <begin position="1260"/>
        <end position="1269"/>
    </location>
</feature>
<keyword evidence="2" id="KW-1015">Disulfide bond</keyword>
<feature type="transmembrane region" description="Helical" evidence="4">
    <location>
        <begin position="1604"/>
        <end position="1625"/>
    </location>
</feature>
<reference evidence="7" key="1">
    <citation type="submission" date="2023-01" db="EMBL/GenBank/DDBJ databases">
        <title>Metagenome sequencing of chrysophaentin producing Chrysophaeum taylorii.</title>
        <authorList>
            <person name="Davison J."/>
            <person name="Bewley C."/>
        </authorList>
    </citation>
    <scope>NUCLEOTIDE SEQUENCE</scope>
    <source>
        <strain evidence="7">NIES-1699</strain>
    </source>
</reference>
<dbReference type="InterPro" id="IPR009030">
    <property type="entry name" value="Growth_fac_rcpt_cys_sf"/>
</dbReference>
<evidence type="ECO:0000313" key="8">
    <source>
        <dbReference type="Proteomes" id="UP001230188"/>
    </source>
</evidence>
<evidence type="ECO:0000313" key="7">
    <source>
        <dbReference type="EMBL" id="KAJ8602701.1"/>
    </source>
</evidence>
<keyword evidence="4" id="KW-0812">Transmembrane</keyword>
<feature type="compositionally biased region" description="Gly residues" evidence="3">
    <location>
        <begin position="1197"/>
        <end position="1206"/>
    </location>
</feature>
<feature type="chain" id="PRO_5042199716" description="LamG-like jellyroll fold domain-containing protein" evidence="5">
    <location>
        <begin position="22"/>
        <end position="1844"/>
    </location>
</feature>
<dbReference type="Gene3D" id="2.60.120.200">
    <property type="match status" value="1"/>
</dbReference>
<dbReference type="SUPFAM" id="SSF49899">
    <property type="entry name" value="Concanavalin A-like lectins/glucanases"/>
    <property type="match status" value="1"/>
</dbReference>
<accession>A0AAD7UFF4</accession>
<sequence length="1844" mass="202848">MRPRSRRRLWVVVVVVGVACAENTYLVLQRDTDIFGTASTFANESNLIPLDVTFSAWVRCRAQERVVFMSDGNYMFSPYMFTEDTITALAIDNQIFRAGASANVTTGWHHFVSVVDRQKQHLHYFFDGQEVGEAVDLNGEWGDGESFGPDGTADGLVFGRFARWSDEGTHLERVWPWAGVYGYMDEISLWSKALSAEEIAEVYGNGLNASQSRVARDSLVICYDMEEEEGRRVVKNQGSAGSAFDAILGAYITRVSPDYVEAWMEETDDGCNEIVATTLPIRVNPAWKTGNTAPTCDSQAVDVVEDNEVTFYPYGYDADGDWLEYSITTLPEHGSLWEVDNARPDRRVKIEETPYAPVFAHFMFAYEPALESQVWIGMRASDGLADSAEAKIVVSLITVNNKPTTARGTTTVETLEDTMLAFDVGAHDEDSKFLTTLVDTLPSSGVLYAVYEDGTAHLVDSTFESWSSTRPINQYAISVHKVSSFWESPENDEYEYPYWHPFMATGPQSVDVYGDSRLAWSPRTRNAGAGVYEGGDNLLSFGPWDPRTTWETEGYSEFIELDFETRVYVQHVYVGMPRGMGSVVSLKAWDNITASYMEVYSGDADPDYERYMQLTRQYSVFDPYPVCTTAFKANRVRIELDSVTVADWNEIDYVELVGTESKQSAIFRVDDGYAHFVYVPNQDFAGSDEFTYRVCDCGSTRCSETATVTIDVIGVNDAPQVPSERQRVEVGCDVAGSVGSFALRASDVDANETLAYVLTSPATGGFGGGSTDDDDAGFSLLTVDAASGVGGAVILEFPYALPSNVAWYELKNSDATWANFSYTVFDHAGARAASNGTVTITCRKNECSPGSYYDGTECAPCPPGRFADDVGVRSACELCPKDEFSSGWGATLCVACGLEEYSTADRGATECTCLPGARKDGQGRCSLCTPGKYSDVVDAENCTDCLPGNYPTDSANDTDGSGVTFGAEACVKCPRDTFSESPETALCAPCPLLRASEPGSTACSECVQFYYLSRSEEECLLCDTHVTCDPGTTLATWNLDEGYWRADPSTTQIYQCPATSSCIGGAGATGDDDSICGDNFVGRLCSLCGPTYHLSGTRCRRCKESSTHFVYTFVAISTVALVALLLFFSGKPAFMVDLAKAVSESQRKRRMHSQRLQRDVLERRLLVHPERSSVALIDGDVSPVAKSVRHKKNASFSGGGGGGGGAPPIADSSNDNTAAAAAEGPPRAATSVEAGPADRKTEEEGEEDKQAQQQQQQERNKRKSRRLMKKLSSLRSMGGTTTTTTRPFSSLRSIESGKQRKLENAQNSVTFMRLYAMLSVKWKIVISAFQILASNSTSFLIKWPPVVSFLLGFLSILNVDILFIPQFACLRRINHYNQLLAATGLPLALIAVIAFFIIVPLDTLAKAKKCCYEQQHSKVALAVIVLFFAYSSASQTIALTFVCQHFEEANESYLRTDLSIRCSGLTYQLWFAYAVAMMFVWPLGIPLLFFCLCWNRKARIDPVRMTKKHVDVSLATKTEAVNRAVAQRQFDPDIHDIKALWMPYEPEFWYWESVISGQRMLLTFVASLVKPGTPVQPIFCLCVAIFFLRIQSFYNPYCHDQDDVLAEALAWMLIFFYVQALMFMLGYVSGLTMDVLLCVSIGIAVLGSAFLLVTDIQREIRFLTLFRKWVDSTLKTRRERRPSNRRDNAACYVVAAQRATREIKEYFGDDAAASPAGSKVAADDADDADDAGDAGAEEEEEEDLAVVPVPSLSRRDHRDSVELERIAESASDTDDDDVLDPPSFLVSSERRAVAPAVAIDYSDSDAFASLTCGVKSAWSSPVVADDADDSRNLPICGTVSGYWT</sequence>
<protein>
    <recommendedName>
        <fullName evidence="6">LamG-like jellyroll fold domain-containing protein</fullName>
    </recommendedName>
</protein>
<dbReference type="PANTHER" id="PTHR11319">
    <property type="entry name" value="G PROTEIN-COUPLED RECEPTOR-RELATED"/>
    <property type="match status" value="1"/>
</dbReference>
<feature type="region of interest" description="Disordered" evidence="3">
    <location>
        <begin position="1188"/>
        <end position="1299"/>
    </location>
</feature>
<keyword evidence="1 5" id="KW-0732">Signal</keyword>
<dbReference type="SMART" id="SM01411">
    <property type="entry name" value="Ephrin_rec_like"/>
    <property type="match status" value="3"/>
</dbReference>
<gene>
    <name evidence="7" type="ORF">CTAYLR_003787</name>
</gene>
<dbReference type="Proteomes" id="UP001230188">
    <property type="component" value="Unassembled WGS sequence"/>
</dbReference>
<proteinExistence type="predicted"/>
<keyword evidence="8" id="KW-1185">Reference proteome</keyword>
<feature type="transmembrane region" description="Helical" evidence="4">
    <location>
        <begin position="1575"/>
        <end position="1592"/>
    </location>
</feature>
<dbReference type="EMBL" id="JAQMWT010000370">
    <property type="protein sequence ID" value="KAJ8602701.1"/>
    <property type="molecule type" value="Genomic_DNA"/>
</dbReference>
<comment type="caution">
    <text evidence="7">The sequence shown here is derived from an EMBL/GenBank/DDBJ whole genome shotgun (WGS) entry which is preliminary data.</text>
</comment>
<organism evidence="7 8">
    <name type="scientific">Chrysophaeum taylorii</name>
    <dbReference type="NCBI Taxonomy" id="2483200"/>
    <lineage>
        <taxon>Eukaryota</taxon>
        <taxon>Sar</taxon>
        <taxon>Stramenopiles</taxon>
        <taxon>Ochrophyta</taxon>
        <taxon>Pelagophyceae</taxon>
        <taxon>Pelagomonadales</taxon>
        <taxon>Pelagomonadaceae</taxon>
        <taxon>Chrysophaeum</taxon>
    </lineage>
</organism>
<evidence type="ECO:0000256" key="2">
    <source>
        <dbReference type="ARBA" id="ARBA00023157"/>
    </source>
</evidence>
<evidence type="ECO:0000256" key="4">
    <source>
        <dbReference type="SAM" id="Phobius"/>
    </source>
</evidence>
<evidence type="ECO:0000256" key="5">
    <source>
        <dbReference type="SAM" id="SignalP"/>
    </source>
</evidence>
<feature type="region of interest" description="Disordered" evidence="3">
    <location>
        <begin position="1713"/>
        <end position="1760"/>
    </location>
</feature>
<evidence type="ECO:0000256" key="1">
    <source>
        <dbReference type="ARBA" id="ARBA00022729"/>
    </source>
</evidence>
<evidence type="ECO:0000259" key="6">
    <source>
        <dbReference type="SMART" id="SM00560"/>
    </source>
</evidence>
<dbReference type="Gene3D" id="2.60.40.3440">
    <property type="match status" value="1"/>
</dbReference>
<feature type="compositionally biased region" description="Low complexity" evidence="3">
    <location>
        <begin position="1270"/>
        <end position="1293"/>
    </location>
</feature>
<dbReference type="Pfam" id="PF17963">
    <property type="entry name" value="Big_9"/>
    <property type="match status" value="1"/>
</dbReference>
<dbReference type="Pfam" id="PF13385">
    <property type="entry name" value="Laminin_G_3"/>
    <property type="match status" value="1"/>
</dbReference>
<feature type="transmembrane region" description="Helical" evidence="4">
    <location>
        <begin position="1379"/>
        <end position="1399"/>
    </location>
</feature>
<feature type="transmembrane region" description="Helical" evidence="4">
    <location>
        <begin position="1470"/>
        <end position="1495"/>
    </location>
</feature>
<keyword evidence="4" id="KW-0472">Membrane</keyword>
<name>A0AAD7UFF4_9STRA</name>
<feature type="compositionally biased region" description="Low complexity" evidence="3">
    <location>
        <begin position="1210"/>
        <end position="1230"/>
    </location>
</feature>
<feature type="transmembrane region" description="Helical" evidence="4">
    <location>
        <begin position="1347"/>
        <end position="1367"/>
    </location>
</feature>
<feature type="signal peptide" evidence="5">
    <location>
        <begin position="1"/>
        <end position="21"/>
    </location>
</feature>
<evidence type="ECO:0000256" key="3">
    <source>
        <dbReference type="SAM" id="MobiDB-lite"/>
    </source>
</evidence>
<feature type="transmembrane region" description="Helical" evidence="4">
    <location>
        <begin position="1109"/>
        <end position="1128"/>
    </location>
</feature>
<dbReference type="InterPro" id="IPR013320">
    <property type="entry name" value="ConA-like_dom_sf"/>
</dbReference>
<feature type="compositionally biased region" description="Acidic residues" evidence="3">
    <location>
        <begin position="1723"/>
        <end position="1744"/>
    </location>
</feature>
<dbReference type="SUPFAM" id="SSF57184">
    <property type="entry name" value="Growth factor receptor domain"/>
    <property type="match status" value="1"/>
</dbReference>
<dbReference type="SMART" id="SM00560">
    <property type="entry name" value="LamGL"/>
    <property type="match status" value="1"/>
</dbReference>